<feature type="compositionally biased region" description="Low complexity" evidence="6">
    <location>
        <begin position="267"/>
        <end position="278"/>
    </location>
</feature>
<evidence type="ECO:0000256" key="6">
    <source>
        <dbReference type="SAM" id="MobiDB-lite"/>
    </source>
</evidence>
<feature type="compositionally biased region" description="Low complexity" evidence="6">
    <location>
        <begin position="390"/>
        <end position="410"/>
    </location>
</feature>
<comment type="caution">
    <text evidence="11">The sequence shown here is derived from an EMBL/GenBank/DDBJ whole genome shotgun (WGS) entry which is preliminary data.</text>
</comment>
<dbReference type="SUPFAM" id="SSF88946">
    <property type="entry name" value="Sigma2 domain of RNA polymerase sigma factors"/>
    <property type="match status" value="1"/>
</dbReference>
<evidence type="ECO:0000313" key="12">
    <source>
        <dbReference type="Proteomes" id="UP001332243"/>
    </source>
</evidence>
<dbReference type="InterPro" id="IPR039425">
    <property type="entry name" value="RNA_pol_sigma-70-like"/>
</dbReference>
<feature type="domain" description="RNA polymerase sigma-70 region 2" evidence="8">
    <location>
        <begin position="33"/>
        <end position="101"/>
    </location>
</feature>
<dbReference type="SUPFAM" id="SSF88659">
    <property type="entry name" value="Sigma3 and sigma4 domains of RNA polymerase sigma factors"/>
    <property type="match status" value="1"/>
</dbReference>
<feature type="domain" description="RNA polymerase sigma factor 70 region 4 type 2" evidence="9">
    <location>
        <begin position="129"/>
        <end position="180"/>
    </location>
</feature>
<accession>A0ABU7RP30</accession>
<protein>
    <submittedName>
        <fullName evidence="11">Sigma-70 family RNA polymerase sigma factor</fullName>
    </submittedName>
</protein>
<dbReference type="NCBIfam" id="TIGR02937">
    <property type="entry name" value="sigma70-ECF"/>
    <property type="match status" value="1"/>
</dbReference>
<dbReference type="Gene3D" id="1.10.10.10">
    <property type="entry name" value="Winged helix-like DNA-binding domain superfamily/Winged helix DNA-binding domain"/>
    <property type="match status" value="1"/>
</dbReference>
<dbReference type="Pfam" id="PF13490">
    <property type="entry name" value="zf-HC2"/>
    <property type="match status" value="1"/>
</dbReference>
<evidence type="ECO:0000256" key="7">
    <source>
        <dbReference type="SAM" id="Phobius"/>
    </source>
</evidence>
<dbReference type="RefSeq" id="WP_331213390.1">
    <property type="nucleotide sequence ID" value="NZ_JAZGQK010000006.1"/>
</dbReference>
<dbReference type="PANTHER" id="PTHR43133:SF8">
    <property type="entry name" value="RNA POLYMERASE SIGMA FACTOR HI_1459-RELATED"/>
    <property type="match status" value="1"/>
</dbReference>
<organism evidence="11 12">
    <name type="scientific">Plantactinospora sonchi</name>
    <dbReference type="NCBI Taxonomy" id="1544735"/>
    <lineage>
        <taxon>Bacteria</taxon>
        <taxon>Bacillati</taxon>
        <taxon>Actinomycetota</taxon>
        <taxon>Actinomycetes</taxon>
        <taxon>Micromonosporales</taxon>
        <taxon>Micromonosporaceae</taxon>
        <taxon>Plantactinospora</taxon>
    </lineage>
</organism>
<evidence type="ECO:0000256" key="2">
    <source>
        <dbReference type="ARBA" id="ARBA00023015"/>
    </source>
</evidence>
<keyword evidence="7" id="KW-0472">Membrane</keyword>
<dbReference type="InterPro" id="IPR013324">
    <property type="entry name" value="RNA_pol_sigma_r3/r4-like"/>
</dbReference>
<dbReference type="Pfam" id="PF08281">
    <property type="entry name" value="Sigma70_r4_2"/>
    <property type="match status" value="1"/>
</dbReference>
<evidence type="ECO:0000259" key="8">
    <source>
        <dbReference type="Pfam" id="PF04542"/>
    </source>
</evidence>
<proteinExistence type="inferred from homology"/>
<keyword evidence="4" id="KW-0238">DNA-binding</keyword>
<dbReference type="InterPro" id="IPR014284">
    <property type="entry name" value="RNA_pol_sigma-70_dom"/>
</dbReference>
<dbReference type="InterPro" id="IPR027383">
    <property type="entry name" value="Znf_put"/>
</dbReference>
<evidence type="ECO:0000256" key="4">
    <source>
        <dbReference type="ARBA" id="ARBA00023125"/>
    </source>
</evidence>
<feature type="compositionally biased region" description="Polar residues" evidence="6">
    <location>
        <begin position="788"/>
        <end position="798"/>
    </location>
</feature>
<evidence type="ECO:0000256" key="3">
    <source>
        <dbReference type="ARBA" id="ARBA00023082"/>
    </source>
</evidence>
<evidence type="ECO:0000259" key="9">
    <source>
        <dbReference type="Pfam" id="PF08281"/>
    </source>
</evidence>
<keyword evidence="7" id="KW-1133">Transmembrane helix</keyword>
<comment type="similarity">
    <text evidence="1">Belongs to the sigma-70 factor family. ECF subfamily.</text>
</comment>
<evidence type="ECO:0000259" key="10">
    <source>
        <dbReference type="Pfam" id="PF13490"/>
    </source>
</evidence>
<dbReference type="InterPro" id="IPR036388">
    <property type="entry name" value="WH-like_DNA-bd_sf"/>
</dbReference>
<keyword evidence="7" id="KW-0812">Transmembrane</keyword>
<feature type="compositionally biased region" description="Low complexity" evidence="6">
    <location>
        <begin position="285"/>
        <end position="300"/>
    </location>
</feature>
<feature type="compositionally biased region" description="Low complexity" evidence="6">
    <location>
        <begin position="342"/>
        <end position="355"/>
    </location>
</feature>
<feature type="region of interest" description="Disordered" evidence="6">
    <location>
        <begin position="780"/>
        <end position="802"/>
    </location>
</feature>
<keyword evidence="5" id="KW-0804">Transcription</keyword>
<keyword evidence="2" id="KW-0805">Transcription regulation</keyword>
<keyword evidence="12" id="KW-1185">Reference proteome</keyword>
<evidence type="ECO:0000256" key="1">
    <source>
        <dbReference type="ARBA" id="ARBA00010641"/>
    </source>
</evidence>
<feature type="transmembrane region" description="Helical" evidence="7">
    <location>
        <begin position="321"/>
        <end position="340"/>
    </location>
</feature>
<evidence type="ECO:0000256" key="5">
    <source>
        <dbReference type="ARBA" id="ARBA00023163"/>
    </source>
</evidence>
<dbReference type="Pfam" id="PF04542">
    <property type="entry name" value="Sigma70_r2"/>
    <property type="match status" value="1"/>
</dbReference>
<feature type="domain" description="Putative zinc-finger" evidence="10">
    <location>
        <begin position="197"/>
        <end position="231"/>
    </location>
</feature>
<dbReference type="InterPro" id="IPR013249">
    <property type="entry name" value="RNA_pol_sigma70_r4_t2"/>
</dbReference>
<evidence type="ECO:0000313" key="11">
    <source>
        <dbReference type="EMBL" id="MEE6258269.1"/>
    </source>
</evidence>
<dbReference type="EMBL" id="JAZGQK010000006">
    <property type="protein sequence ID" value="MEE6258269.1"/>
    <property type="molecule type" value="Genomic_DNA"/>
</dbReference>
<feature type="region of interest" description="Disordered" evidence="6">
    <location>
        <begin position="267"/>
        <end position="315"/>
    </location>
</feature>
<dbReference type="Proteomes" id="UP001332243">
    <property type="component" value="Unassembled WGS sequence"/>
</dbReference>
<dbReference type="Gene3D" id="1.10.10.1320">
    <property type="entry name" value="Anti-sigma factor, zinc-finger domain"/>
    <property type="match status" value="1"/>
</dbReference>
<reference evidence="11 12" key="1">
    <citation type="submission" date="2024-01" db="EMBL/GenBank/DDBJ databases">
        <title>Genome insights into Plantactinospora sonchi sp. nov.</title>
        <authorList>
            <person name="Wang L."/>
        </authorList>
    </citation>
    <scope>NUCLEOTIDE SEQUENCE [LARGE SCALE GENOMIC DNA]</scope>
    <source>
        <strain evidence="11 12">NEAU-QY2</strain>
    </source>
</reference>
<dbReference type="InterPro" id="IPR041916">
    <property type="entry name" value="Anti_sigma_zinc_sf"/>
</dbReference>
<feature type="region of interest" description="Disordered" evidence="6">
    <location>
        <begin position="342"/>
        <end position="417"/>
    </location>
</feature>
<sequence length="847" mass="86931">MADNTSTPAYDARSDLQLLRAVRDGDNEAYAVLYRRHEVAARRLARTLDPRGSEVDELVAEAFARVLAALRAGAGPKAAFRTYLLTTLRNVFYDETRRSRRLELADDLSGHDPGEPFVDPAVRGLEHTMVARAFAALPERWRLVLWHTEVEGDSPATVARLLGVRPNAVSALAYRARERLRQNYLREHAATRTDEACRWTAERLGAYVRDGLATRETTEVEGHLSGCRSCRLLYVELGDVNSGLGAILVPSLVGVTAVGYATAGAAATTGPAADPTAGSGDGGSDPDSGTTTDSGTTADGGTPGSGRGRPRRRVRDRATRLAAVGVVLVLLATVAVAVALSGRPEPTAGPGRSAPPAGPGTPGEDTTPTPEPDQPTPGPSGTPAPGPSGGAPTSPGDGPDRPSGPADRPGTAAPGAPGSLAVALAPVGTLVRGRSTVLLMTVTNPIRSAGAGGGRRPGTFRAAAADRTGPLTARITLPTGIRLRAGTAGDGWTCTAGSPGTCRRGPLAAATASTAYLPVTVAGTARGGTVRLNLDAPGAPRSTAALRLDVGDTGLSTVFAGTVSARLTAAGNALLSCSDLDLTCRAARAGRPALGRVDNGHYLMTRYTARDAPAGAPRRGMVSGASVRLTGRVLWAGLYWAGTGRPPSAPTAYVRTPGSSRYTPLRATRVASFPATLEGRQGYQAYVDVTGIARSGTWWVGVDRRAFTPGIGSFGGWSLLAVVADGGPPRSVAVLDGALALRPGDSVSTALPGAAGAAAQIGFIGWETDRSTTGDRLDLAGSPVDRGNPSNAAASRTDGTAAGWNTLGTDARVLRTRLPENGPARLTARTGRDAWLLGALAISAEQP</sequence>
<feature type="compositionally biased region" description="Pro residues" evidence="6">
    <location>
        <begin position="369"/>
        <end position="386"/>
    </location>
</feature>
<dbReference type="InterPro" id="IPR013325">
    <property type="entry name" value="RNA_pol_sigma_r2"/>
</dbReference>
<dbReference type="InterPro" id="IPR007627">
    <property type="entry name" value="RNA_pol_sigma70_r2"/>
</dbReference>
<name>A0ABU7RP30_9ACTN</name>
<dbReference type="Gene3D" id="1.10.1740.10">
    <property type="match status" value="1"/>
</dbReference>
<keyword evidence="3" id="KW-0731">Sigma factor</keyword>
<dbReference type="PANTHER" id="PTHR43133">
    <property type="entry name" value="RNA POLYMERASE ECF-TYPE SIGMA FACTO"/>
    <property type="match status" value="1"/>
</dbReference>
<gene>
    <name evidence="11" type="ORF">V1633_07155</name>
</gene>